<dbReference type="HOGENOM" id="CLU_2642480_0_0_1"/>
<evidence type="ECO:0000313" key="2">
    <source>
        <dbReference type="Proteomes" id="UP000000763"/>
    </source>
</evidence>
<reference evidence="1 2" key="1">
    <citation type="journal article" date="2005" name="Nature">
        <title>The map-based sequence of the rice genome.</title>
        <authorList>
            <consortium name="International rice genome sequencing project (IRGSP)"/>
            <person name="Matsumoto T."/>
            <person name="Wu J."/>
            <person name="Kanamori H."/>
            <person name="Katayose Y."/>
            <person name="Fujisawa M."/>
            <person name="Namiki N."/>
            <person name="Mizuno H."/>
            <person name="Yamamoto K."/>
            <person name="Antonio B.A."/>
            <person name="Baba T."/>
            <person name="Sakata K."/>
            <person name="Nagamura Y."/>
            <person name="Aoki H."/>
            <person name="Arikawa K."/>
            <person name="Arita K."/>
            <person name="Bito T."/>
            <person name="Chiden Y."/>
            <person name="Fujitsuka N."/>
            <person name="Fukunaka R."/>
            <person name="Hamada M."/>
            <person name="Harada C."/>
            <person name="Hayashi A."/>
            <person name="Hijishita S."/>
            <person name="Honda M."/>
            <person name="Hosokawa S."/>
            <person name="Ichikawa Y."/>
            <person name="Idonuma A."/>
            <person name="Iijima M."/>
            <person name="Ikeda M."/>
            <person name="Ikeno M."/>
            <person name="Ito K."/>
            <person name="Ito S."/>
            <person name="Ito T."/>
            <person name="Ito Y."/>
            <person name="Ito Y."/>
            <person name="Iwabuchi A."/>
            <person name="Kamiya K."/>
            <person name="Karasawa W."/>
            <person name="Kurita K."/>
            <person name="Katagiri S."/>
            <person name="Kikuta A."/>
            <person name="Kobayashi H."/>
            <person name="Kobayashi N."/>
            <person name="Machita K."/>
            <person name="Maehara T."/>
            <person name="Masukawa M."/>
            <person name="Mizubayashi T."/>
            <person name="Mukai Y."/>
            <person name="Nagasaki H."/>
            <person name="Nagata Y."/>
            <person name="Naito S."/>
            <person name="Nakashima M."/>
            <person name="Nakama Y."/>
            <person name="Nakamichi Y."/>
            <person name="Nakamura M."/>
            <person name="Meguro A."/>
            <person name="Negishi M."/>
            <person name="Ohta I."/>
            <person name="Ohta T."/>
            <person name="Okamoto M."/>
            <person name="Ono N."/>
            <person name="Saji S."/>
            <person name="Sakaguchi M."/>
            <person name="Sakai K."/>
            <person name="Shibata M."/>
            <person name="Shimokawa T."/>
            <person name="Song J."/>
            <person name="Takazaki Y."/>
            <person name="Terasawa K."/>
            <person name="Tsugane M."/>
            <person name="Tsuji K."/>
            <person name="Ueda S."/>
            <person name="Waki K."/>
            <person name="Yamagata H."/>
            <person name="Yamamoto M."/>
            <person name="Yamamoto S."/>
            <person name="Yamane H."/>
            <person name="Yoshiki S."/>
            <person name="Yoshihara R."/>
            <person name="Yukawa K."/>
            <person name="Zhong H."/>
            <person name="Yano M."/>
            <person name="Yuan Q."/>
            <person name="Ouyang S."/>
            <person name="Liu J."/>
            <person name="Jones K.M."/>
            <person name="Gansberger K."/>
            <person name="Moffat K."/>
            <person name="Hill J."/>
            <person name="Bera J."/>
            <person name="Fadrosh D."/>
            <person name="Jin S."/>
            <person name="Johri S."/>
            <person name="Kim M."/>
            <person name="Overton L."/>
            <person name="Reardon M."/>
            <person name="Tsitrin T."/>
            <person name="Vuong H."/>
            <person name="Weaver B."/>
            <person name="Ciecko A."/>
            <person name="Tallon L."/>
            <person name="Jackson J."/>
            <person name="Pai G."/>
            <person name="Aken S.V."/>
            <person name="Utterback T."/>
            <person name="Reidmuller S."/>
            <person name="Feldblyum T."/>
            <person name="Hsiao J."/>
            <person name="Zismann V."/>
            <person name="Iobst S."/>
            <person name="de Vazeille A.R."/>
            <person name="Buell C.R."/>
            <person name="Ying K."/>
            <person name="Li Y."/>
            <person name="Lu T."/>
            <person name="Huang Y."/>
            <person name="Zhao Q."/>
            <person name="Feng Q."/>
            <person name="Zhang L."/>
            <person name="Zhu J."/>
            <person name="Weng Q."/>
            <person name="Mu J."/>
            <person name="Lu Y."/>
            <person name="Fan D."/>
            <person name="Liu Y."/>
            <person name="Guan J."/>
            <person name="Zhang Y."/>
            <person name="Yu S."/>
            <person name="Liu X."/>
            <person name="Zhang Y."/>
            <person name="Hong G."/>
            <person name="Han B."/>
            <person name="Choisne N."/>
            <person name="Demange N."/>
            <person name="Orjeda G."/>
            <person name="Samain S."/>
            <person name="Cattolico L."/>
            <person name="Pelletier E."/>
            <person name="Couloux A."/>
            <person name="Segurens B."/>
            <person name="Wincker P."/>
            <person name="D'Hont A."/>
            <person name="Scarpelli C."/>
            <person name="Weissenbach J."/>
            <person name="Salanoubat M."/>
            <person name="Quetier F."/>
            <person name="Yu Y."/>
            <person name="Kim H.R."/>
            <person name="Rambo T."/>
            <person name="Currie J."/>
            <person name="Collura K."/>
            <person name="Luo M."/>
            <person name="Yang T."/>
            <person name="Ammiraju J.S.S."/>
            <person name="Engler F."/>
            <person name="Soderlund C."/>
            <person name="Wing R.A."/>
            <person name="Palmer L.E."/>
            <person name="de la Bastide M."/>
            <person name="Spiegel L."/>
            <person name="Nascimento L."/>
            <person name="Zutavern T."/>
            <person name="O'Shaughnessy A."/>
            <person name="Dike S."/>
            <person name="Dedhia N."/>
            <person name="Preston R."/>
            <person name="Balija V."/>
            <person name="McCombie W.R."/>
            <person name="Chow T."/>
            <person name="Chen H."/>
            <person name="Chung M."/>
            <person name="Chen C."/>
            <person name="Shaw J."/>
            <person name="Wu H."/>
            <person name="Hsiao K."/>
            <person name="Chao Y."/>
            <person name="Chu M."/>
            <person name="Cheng C."/>
            <person name="Hour A."/>
            <person name="Lee P."/>
            <person name="Lin S."/>
            <person name="Lin Y."/>
            <person name="Liou J."/>
            <person name="Liu S."/>
            <person name="Hsing Y."/>
            <person name="Raghuvanshi S."/>
            <person name="Mohanty A."/>
            <person name="Bharti A.K."/>
            <person name="Gaur A."/>
            <person name="Gupta V."/>
            <person name="Kumar D."/>
            <person name="Ravi V."/>
            <person name="Vij S."/>
            <person name="Kapur A."/>
            <person name="Khurana P."/>
            <person name="Khurana P."/>
            <person name="Khurana J.P."/>
            <person name="Tyagi A.K."/>
            <person name="Gaikwad K."/>
            <person name="Singh A."/>
            <person name="Dalal V."/>
            <person name="Srivastava S."/>
            <person name="Dixit A."/>
            <person name="Pal A.K."/>
            <person name="Ghazi I.A."/>
            <person name="Yadav M."/>
            <person name="Pandit A."/>
            <person name="Bhargava A."/>
            <person name="Sureshbabu K."/>
            <person name="Batra K."/>
            <person name="Sharma T.R."/>
            <person name="Mohapatra T."/>
            <person name="Singh N.K."/>
            <person name="Messing J."/>
            <person name="Nelson A.B."/>
            <person name="Fuks G."/>
            <person name="Kavchok S."/>
            <person name="Keizer G."/>
            <person name="Linton E."/>
            <person name="Llaca V."/>
            <person name="Song R."/>
            <person name="Tanyolac B."/>
            <person name="Young S."/>
            <person name="Ho-Il K."/>
            <person name="Hahn J.H."/>
            <person name="Sangsakoo G."/>
            <person name="Vanavichit A."/>
            <person name="de Mattos Luiz.A.T."/>
            <person name="Zimmer P.D."/>
            <person name="Malone G."/>
            <person name="Dellagostin O."/>
            <person name="de Oliveira A.C."/>
            <person name="Bevan M."/>
            <person name="Bancroft I."/>
            <person name="Minx P."/>
            <person name="Cordum H."/>
            <person name="Wilson R."/>
            <person name="Cheng Z."/>
            <person name="Jin W."/>
            <person name="Jiang J."/>
            <person name="Leong S.A."/>
            <person name="Iwama H."/>
            <person name="Gojobori T."/>
            <person name="Itoh T."/>
            <person name="Niimura Y."/>
            <person name="Fujii Y."/>
            <person name="Habara T."/>
            <person name="Sakai H."/>
            <person name="Sato Y."/>
            <person name="Wilson G."/>
            <person name="Kumar K."/>
            <person name="McCouch S."/>
            <person name="Juretic N."/>
            <person name="Hoen D."/>
            <person name="Wright S."/>
            <person name="Bruskiewich R."/>
            <person name="Bureau T."/>
            <person name="Miyao A."/>
            <person name="Hirochika H."/>
            <person name="Nishikawa T."/>
            <person name="Kadowaki K."/>
            <person name="Sugiura M."/>
            <person name="Burr B."/>
            <person name="Sasaki T."/>
        </authorList>
    </citation>
    <scope>NUCLEOTIDE SEQUENCE [LARGE SCALE GENOMIC DNA]</scope>
    <source>
        <strain evidence="2">cv. Nipponbare</strain>
    </source>
</reference>
<dbReference type="KEGG" id="dosa:Os01g0167100"/>
<dbReference type="Proteomes" id="UP000000763">
    <property type="component" value="Chromosome 1"/>
</dbReference>
<name>Q0JQE5_ORYSJ</name>
<evidence type="ECO:0000313" key="1">
    <source>
        <dbReference type="EMBL" id="BAF04033.1"/>
    </source>
</evidence>
<sequence>NIARERGPMVEPSKSGGGAALRRAAAGVALPVGVVYVIEGQEPAPLLFSTGAGEISDLSTARSSSSSWTFSPSHGVAHLRGLYTP</sequence>
<dbReference type="EMBL" id="AP008207">
    <property type="protein sequence ID" value="BAF04033.1"/>
    <property type="molecule type" value="Genomic_DNA"/>
</dbReference>
<accession>Q0JQE5</accession>
<protein>
    <submittedName>
        <fullName evidence="1">Os01g0167100 protein</fullName>
    </submittedName>
</protein>
<reference evidence="2" key="2">
    <citation type="journal article" date="2008" name="Nucleic Acids Res.">
        <title>The rice annotation project database (RAP-DB): 2008 update.</title>
        <authorList>
            <consortium name="The rice annotation project (RAP)"/>
        </authorList>
    </citation>
    <scope>GENOME REANNOTATION</scope>
    <source>
        <strain evidence="2">cv. Nipponbare</strain>
    </source>
</reference>
<dbReference type="AlphaFoldDB" id="Q0JQE5"/>
<organism evidence="1 2">
    <name type="scientific">Oryza sativa subsp. japonica</name>
    <name type="common">Rice</name>
    <dbReference type="NCBI Taxonomy" id="39947"/>
    <lineage>
        <taxon>Eukaryota</taxon>
        <taxon>Viridiplantae</taxon>
        <taxon>Streptophyta</taxon>
        <taxon>Embryophyta</taxon>
        <taxon>Tracheophyta</taxon>
        <taxon>Spermatophyta</taxon>
        <taxon>Magnoliopsida</taxon>
        <taxon>Liliopsida</taxon>
        <taxon>Poales</taxon>
        <taxon>Poaceae</taxon>
        <taxon>BOP clade</taxon>
        <taxon>Oryzoideae</taxon>
        <taxon>Oryzeae</taxon>
        <taxon>Oryzinae</taxon>
        <taxon>Oryza</taxon>
        <taxon>Oryza sativa</taxon>
    </lineage>
</organism>
<feature type="non-terminal residue" evidence="1">
    <location>
        <position position="1"/>
    </location>
</feature>
<gene>
    <name evidence="1" type="ordered locus">Os01g0167100</name>
</gene>
<proteinExistence type="predicted"/>